<dbReference type="OrthoDB" id="100605at2"/>
<keyword evidence="18" id="KW-1185">Reference proteome</keyword>
<evidence type="ECO:0000313" key="18">
    <source>
        <dbReference type="Proteomes" id="UP000251891"/>
    </source>
</evidence>
<dbReference type="PANTHER" id="PTHR11533">
    <property type="entry name" value="PROTEASE M1 ZINC METALLOPROTEASE"/>
    <property type="match status" value="1"/>
</dbReference>
<dbReference type="InterPro" id="IPR027268">
    <property type="entry name" value="Peptidase_M4/M1_CTD_sf"/>
</dbReference>
<dbReference type="EMBL" id="QLYX01000006">
    <property type="protein sequence ID" value="RAY14358.1"/>
    <property type="molecule type" value="Genomic_DNA"/>
</dbReference>
<dbReference type="PANTHER" id="PTHR11533:SF297">
    <property type="entry name" value="AMINOPEPTIDASE N"/>
    <property type="match status" value="1"/>
</dbReference>
<dbReference type="GO" id="GO:0008237">
    <property type="term" value="F:metallopeptidase activity"/>
    <property type="evidence" value="ECO:0007669"/>
    <property type="project" value="UniProtKB-KW"/>
</dbReference>
<feature type="domain" description="Aminopeptidase N-like N-terminal" evidence="16">
    <location>
        <begin position="69"/>
        <end position="218"/>
    </location>
</feature>
<dbReference type="InterPro" id="IPR042097">
    <property type="entry name" value="Aminopeptidase_N-like_N_sf"/>
</dbReference>
<evidence type="ECO:0000256" key="3">
    <source>
        <dbReference type="ARBA" id="ARBA00010136"/>
    </source>
</evidence>
<evidence type="ECO:0000256" key="8">
    <source>
        <dbReference type="ARBA" id="ARBA00022801"/>
    </source>
</evidence>
<dbReference type="GO" id="GO:0008270">
    <property type="term" value="F:zinc ion binding"/>
    <property type="evidence" value="ECO:0007669"/>
    <property type="project" value="InterPro"/>
</dbReference>
<dbReference type="Pfam" id="PF17900">
    <property type="entry name" value="Peptidase_M1_N"/>
    <property type="match status" value="1"/>
</dbReference>
<feature type="region of interest" description="Disordered" evidence="13">
    <location>
        <begin position="214"/>
        <end position="244"/>
    </location>
</feature>
<dbReference type="InterPro" id="IPR050344">
    <property type="entry name" value="Peptidase_M1_aminopeptidases"/>
</dbReference>
<evidence type="ECO:0000256" key="11">
    <source>
        <dbReference type="ARBA" id="ARBA00029811"/>
    </source>
</evidence>
<dbReference type="RefSeq" id="WP_111868025.1">
    <property type="nucleotide sequence ID" value="NZ_QLYX01000006.1"/>
</dbReference>
<evidence type="ECO:0000313" key="17">
    <source>
        <dbReference type="EMBL" id="RAY14358.1"/>
    </source>
</evidence>
<dbReference type="InterPro" id="IPR045357">
    <property type="entry name" value="Aminopeptidase_N-like_N"/>
</dbReference>
<feature type="domain" description="Peptidase M1 membrane alanine aminopeptidase" evidence="15">
    <location>
        <begin position="353"/>
        <end position="494"/>
    </location>
</feature>
<dbReference type="SUPFAM" id="SSF55486">
    <property type="entry name" value="Metalloproteases ('zincins'), catalytic domain"/>
    <property type="match status" value="1"/>
</dbReference>
<evidence type="ECO:0000256" key="2">
    <source>
        <dbReference type="ARBA" id="ARBA00001947"/>
    </source>
</evidence>
<dbReference type="PROSITE" id="PS51257">
    <property type="entry name" value="PROKAR_LIPOPROTEIN"/>
    <property type="match status" value="1"/>
</dbReference>
<comment type="caution">
    <text evidence="17">The sequence shown here is derived from an EMBL/GenBank/DDBJ whole genome shotgun (WGS) entry which is preliminary data.</text>
</comment>
<evidence type="ECO:0000256" key="1">
    <source>
        <dbReference type="ARBA" id="ARBA00000098"/>
    </source>
</evidence>
<dbReference type="SUPFAM" id="SSF63737">
    <property type="entry name" value="Leukotriene A4 hydrolase N-terminal domain"/>
    <property type="match status" value="1"/>
</dbReference>
<evidence type="ECO:0000259" key="15">
    <source>
        <dbReference type="Pfam" id="PF01433"/>
    </source>
</evidence>
<evidence type="ECO:0000256" key="5">
    <source>
        <dbReference type="ARBA" id="ARBA00015611"/>
    </source>
</evidence>
<feature type="signal peptide" evidence="14">
    <location>
        <begin position="1"/>
        <end position="29"/>
    </location>
</feature>
<dbReference type="AlphaFoldDB" id="A0A365H5P4"/>
<dbReference type="Proteomes" id="UP000251891">
    <property type="component" value="Unassembled WGS sequence"/>
</dbReference>
<dbReference type="PRINTS" id="PR00756">
    <property type="entry name" value="ALADIPTASE"/>
</dbReference>
<keyword evidence="9" id="KW-0862">Zinc</keyword>
<evidence type="ECO:0000256" key="4">
    <source>
        <dbReference type="ARBA" id="ARBA00012564"/>
    </source>
</evidence>
<sequence>MTAGSSRIAPRAAAGLLVFASLTACQPGAGGDGPPTSPGFSQPAAGDVGAPGVGDAYTPGDGNGGYDVQHYDLKLRITPGDPAKELDGVADISATATQDLARFNLDLSGLNVGDVKVDGAAARFERAENELVITPAKRLAKNAKFTVRVAYSGTPQPVSDPLLGRYGWIRTPDGVFVACQPSGAHTWYPANSHPSDKATFAFTVTVPDNLTAIANGEPDKPVASTGGASPVPSPAPSRTGSAVPIGHRLETTNTWRVREPMAPYLATVNVGRFEVRQSRTPGGILNITAVDPEVRGVDIDAFHAKNAEITDAWVKLFGPYPFGSTGGLVDNADVGFALETQTRSVYGSFGAPESIVAHEIAHMWFGDSVSITSWKDIWLNEGFASYADWMWDDRRGVAPLQAKFDQLYAQAGNRQLWDVPPGNPGRGQMFDRAVYDRGAMTLHALRTKVGDDKFFDILRAWAKDYRHRNATTPQFIAVAERVSGQQLDSFFDKWLYQRGRPANY</sequence>
<evidence type="ECO:0000256" key="6">
    <source>
        <dbReference type="ARBA" id="ARBA00022670"/>
    </source>
</evidence>
<dbReference type="Gene3D" id="2.60.40.1730">
    <property type="entry name" value="tricorn interacting facor f3 domain"/>
    <property type="match status" value="1"/>
</dbReference>
<keyword evidence="14" id="KW-0732">Signal</keyword>
<comment type="catalytic activity">
    <reaction evidence="1">
        <text>Release of an N-terminal amino acid, Xaa-|-Yaa- from a peptide, amide or arylamide. Xaa is preferably Ala, but may be most amino acids including Pro (slow action). When a terminal hydrophobic residue is followed by a prolyl residue, the two may be released as an intact Xaa-Pro dipeptide.</text>
        <dbReference type="EC" id="3.4.11.2"/>
    </reaction>
</comment>
<evidence type="ECO:0000256" key="12">
    <source>
        <dbReference type="ARBA" id="ARBA00031533"/>
    </source>
</evidence>
<feature type="compositionally biased region" description="Low complexity" evidence="13">
    <location>
        <begin position="43"/>
        <end position="56"/>
    </location>
</feature>
<dbReference type="EC" id="3.4.11.2" evidence="4"/>
<evidence type="ECO:0000256" key="9">
    <source>
        <dbReference type="ARBA" id="ARBA00022833"/>
    </source>
</evidence>
<organism evidence="17 18">
    <name type="scientific">Actinomadura craniellae</name>
    <dbReference type="NCBI Taxonomy" id="2231787"/>
    <lineage>
        <taxon>Bacteria</taxon>
        <taxon>Bacillati</taxon>
        <taxon>Actinomycetota</taxon>
        <taxon>Actinomycetes</taxon>
        <taxon>Streptosporangiales</taxon>
        <taxon>Thermomonosporaceae</taxon>
        <taxon>Actinomadura</taxon>
    </lineage>
</organism>
<gene>
    <name evidence="17" type="ORF">DPM19_15450</name>
</gene>
<dbReference type="Gene3D" id="1.10.390.10">
    <property type="entry name" value="Neutral Protease Domain 2"/>
    <property type="match status" value="1"/>
</dbReference>
<dbReference type="GO" id="GO:0016285">
    <property type="term" value="F:alanyl aminopeptidase activity"/>
    <property type="evidence" value="ECO:0007669"/>
    <property type="project" value="UniProtKB-EC"/>
</dbReference>
<feature type="chain" id="PRO_5039553756" description="Aminopeptidase N" evidence="14">
    <location>
        <begin position="30"/>
        <end position="504"/>
    </location>
</feature>
<evidence type="ECO:0000256" key="13">
    <source>
        <dbReference type="SAM" id="MobiDB-lite"/>
    </source>
</evidence>
<keyword evidence="8" id="KW-0378">Hydrolase</keyword>
<comment type="similarity">
    <text evidence="3">Belongs to the peptidase M1 family.</text>
</comment>
<accession>A0A365H5P4</accession>
<proteinExistence type="inferred from homology"/>
<keyword evidence="10" id="KW-0482">Metalloprotease</keyword>
<dbReference type="GO" id="GO:0006508">
    <property type="term" value="P:proteolysis"/>
    <property type="evidence" value="ECO:0007669"/>
    <property type="project" value="UniProtKB-KW"/>
</dbReference>
<dbReference type="InterPro" id="IPR014782">
    <property type="entry name" value="Peptidase_M1_dom"/>
</dbReference>
<evidence type="ECO:0000256" key="7">
    <source>
        <dbReference type="ARBA" id="ARBA00022723"/>
    </source>
</evidence>
<dbReference type="InterPro" id="IPR001930">
    <property type="entry name" value="Peptidase_M1"/>
</dbReference>
<dbReference type="CDD" id="cd09603">
    <property type="entry name" value="M1_APN_like"/>
    <property type="match status" value="1"/>
</dbReference>
<name>A0A365H5P4_9ACTN</name>
<reference evidence="17 18" key="1">
    <citation type="submission" date="2018-06" db="EMBL/GenBank/DDBJ databases">
        <title>Actinomadura craniellae sp. nov. isolated from marine sponge Craniella sp.</title>
        <authorList>
            <person name="Li L."/>
            <person name="Xu Q.H."/>
            <person name="Lin H.W."/>
            <person name="Lu Y.H."/>
        </authorList>
    </citation>
    <scope>NUCLEOTIDE SEQUENCE [LARGE SCALE GENOMIC DNA]</scope>
    <source>
        <strain evidence="17 18">LHW63021</strain>
    </source>
</reference>
<protein>
    <recommendedName>
        <fullName evidence="5">Aminopeptidase N</fullName>
        <ecNumber evidence="4">3.4.11.2</ecNumber>
    </recommendedName>
    <alternativeName>
        <fullName evidence="11">Alanine aminopeptidase</fullName>
    </alternativeName>
    <alternativeName>
        <fullName evidence="12">Lysyl aminopeptidase</fullName>
    </alternativeName>
</protein>
<feature type="region of interest" description="Disordered" evidence="13">
    <location>
        <begin position="29"/>
        <end position="61"/>
    </location>
</feature>
<evidence type="ECO:0000256" key="10">
    <source>
        <dbReference type="ARBA" id="ARBA00023049"/>
    </source>
</evidence>
<dbReference type="Pfam" id="PF01433">
    <property type="entry name" value="Peptidase_M1"/>
    <property type="match status" value="1"/>
</dbReference>
<evidence type="ECO:0000259" key="16">
    <source>
        <dbReference type="Pfam" id="PF17900"/>
    </source>
</evidence>
<evidence type="ECO:0000256" key="14">
    <source>
        <dbReference type="SAM" id="SignalP"/>
    </source>
</evidence>
<keyword evidence="7" id="KW-0479">Metal-binding</keyword>
<comment type="cofactor">
    <cofactor evidence="2">
        <name>Zn(2+)</name>
        <dbReference type="ChEBI" id="CHEBI:29105"/>
    </cofactor>
</comment>
<keyword evidence="6" id="KW-0645">Protease</keyword>